<dbReference type="GO" id="GO:0004163">
    <property type="term" value="F:diphosphomevalonate decarboxylase activity"/>
    <property type="evidence" value="ECO:0007669"/>
    <property type="project" value="TreeGrafter"/>
</dbReference>
<dbReference type="EMBL" id="GDHC01012125">
    <property type="protein sequence ID" value="JAQ06504.1"/>
    <property type="molecule type" value="Transcribed_RNA"/>
</dbReference>
<gene>
    <name evidence="3" type="primary">mvd_0</name>
    <name evidence="4" type="synonym">mvd</name>
    <name evidence="2" type="synonym">mvd_1</name>
    <name evidence="2" type="ORF">CM83_30013</name>
    <name evidence="3" type="ORF">CM83_30016</name>
    <name evidence="4" type="ORF">g.16652</name>
</gene>
<dbReference type="InterPro" id="IPR041431">
    <property type="entry name" value="Mvd1_C"/>
</dbReference>
<dbReference type="SUPFAM" id="SSF55060">
    <property type="entry name" value="GHMP Kinase, C-terminal domain"/>
    <property type="match status" value="1"/>
</dbReference>
<dbReference type="PANTHER" id="PTHR10977">
    <property type="entry name" value="DIPHOSPHOMEVALONATE DECARBOXYLASE"/>
    <property type="match status" value="1"/>
</dbReference>
<dbReference type="PANTHER" id="PTHR10977:SF3">
    <property type="entry name" value="DIPHOSPHOMEVALONATE DECARBOXYLASE"/>
    <property type="match status" value="1"/>
</dbReference>
<name>A0A0A9XFB3_LYGHE</name>
<accession>A0A0A9XFB3</accession>
<proteinExistence type="predicted"/>
<dbReference type="GO" id="GO:0019287">
    <property type="term" value="P:isopentenyl diphosphate biosynthetic process, mevalonate pathway"/>
    <property type="evidence" value="ECO:0007669"/>
    <property type="project" value="TreeGrafter"/>
</dbReference>
<dbReference type="EMBL" id="GBHO01025249">
    <property type="protein sequence ID" value="JAG18355.1"/>
    <property type="molecule type" value="Transcribed_RNA"/>
</dbReference>
<organism evidence="3">
    <name type="scientific">Lygus hesperus</name>
    <name type="common">Western plant bug</name>
    <dbReference type="NCBI Taxonomy" id="30085"/>
    <lineage>
        <taxon>Eukaryota</taxon>
        <taxon>Metazoa</taxon>
        <taxon>Ecdysozoa</taxon>
        <taxon>Arthropoda</taxon>
        <taxon>Hexapoda</taxon>
        <taxon>Insecta</taxon>
        <taxon>Pterygota</taxon>
        <taxon>Neoptera</taxon>
        <taxon>Paraneoptera</taxon>
        <taxon>Hemiptera</taxon>
        <taxon>Heteroptera</taxon>
        <taxon>Panheteroptera</taxon>
        <taxon>Cimicomorpha</taxon>
        <taxon>Miridae</taxon>
        <taxon>Mirini</taxon>
        <taxon>Lygus</taxon>
    </lineage>
</organism>
<evidence type="ECO:0000313" key="2">
    <source>
        <dbReference type="EMBL" id="JAG18355.1"/>
    </source>
</evidence>
<evidence type="ECO:0000313" key="3">
    <source>
        <dbReference type="EMBL" id="JAG18356.1"/>
    </source>
</evidence>
<evidence type="ECO:0000313" key="4">
    <source>
        <dbReference type="EMBL" id="JAQ06504.1"/>
    </source>
</evidence>
<dbReference type="GO" id="GO:0005829">
    <property type="term" value="C:cytosol"/>
    <property type="evidence" value="ECO:0007669"/>
    <property type="project" value="TreeGrafter"/>
</dbReference>
<sequence>MQVLCVVLKSGTKDVSSTAGMQQSVKTSPIMTERVSVVVPQRMEAVKQAITTKNFHAFAEITMADSDDLQAICQTTIPPIQYATEDSYAMMRLIKAYNAKKTQNVVAYTFDAGANCFLFALRDQIP</sequence>
<reference evidence="3" key="1">
    <citation type="journal article" date="2014" name="PLoS ONE">
        <title>Transcriptome-Based Identification of ABC Transporters in the Western Tarnished Plant Bug Lygus hesperus.</title>
        <authorList>
            <person name="Hull J.J."/>
            <person name="Chaney K."/>
            <person name="Geib S.M."/>
            <person name="Fabrick J.A."/>
            <person name="Brent C.S."/>
            <person name="Walsh D."/>
            <person name="Lavine L.C."/>
        </authorList>
    </citation>
    <scope>NUCLEOTIDE SEQUENCE</scope>
</reference>
<dbReference type="InterPro" id="IPR036554">
    <property type="entry name" value="GHMP_kinase_C_sf"/>
</dbReference>
<protein>
    <submittedName>
        <fullName evidence="3">Diphosphomevalonate decarboxylase</fullName>
    </submittedName>
</protein>
<dbReference type="Gene3D" id="3.30.70.890">
    <property type="entry name" value="GHMP kinase, C-terminal domain"/>
    <property type="match status" value="1"/>
</dbReference>
<reference evidence="4" key="3">
    <citation type="journal article" date="2016" name="Gigascience">
        <title>De novo construction of an expanded transcriptome assembly for the western tarnished plant bug, Lygus hesperus.</title>
        <authorList>
            <person name="Tassone E.E."/>
            <person name="Geib S.M."/>
            <person name="Hall B."/>
            <person name="Fabrick J.A."/>
            <person name="Brent C.S."/>
            <person name="Hull J.J."/>
        </authorList>
    </citation>
    <scope>NUCLEOTIDE SEQUENCE</scope>
</reference>
<dbReference type="AlphaFoldDB" id="A0A0A9XFB3"/>
<reference evidence="3" key="2">
    <citation type="submission" date="2014-07" db="EMBL/GenBank/DDBJ databases">
        <authorList>
            <person name="Hull J."/>
        </authorList>
    </citation>
    <scope>NUCLEOTIDE SEQUENCE</scope>
</reference>
<evidence type="ECO:0000259" key="1">
    <source>
        <dbReference type="Pfam" id="PF18376"/>
    </source>
</evidence>
<dbReference type="EMBL" id="GBHO01025248">
    <property type="protein sequence ID" value="JAG18356.1"/>
    <property type="molecule type" value="Transcribed_RNA"/>
</dbReference>
<feature type="domain" description="Mvd1 C-terminal" evidence="1">
    <location>
        <begin position="3"/>
        <end position="125"/>
    </location>
</feature>
<dbReference type="Pfam" id="PF18376">
    <property type="entry name" value="MDD_C"/>
    <property type="match status" value="1"/>
</dbReference>